<protein>
    <recommendedName>
        <fullName evidence="3">NADH dehydrogenase [ubiquinone] 1 alpha subcomplex assembly factor 4</fullName>
    </recommendedName>
</protein>
<evidence type="ECO:0000313" key="1">
    <source>
        <dbReference type="EnsemblMetazoa" id="CLYHEMP014968.1"/>
    </source>
</evidence>
<dbReference type="AlphaFoldDB" id="A0A7M5WYE0"/>
<dbReference type="EnsemblMetazoa" id="CLYHEMT014968.1">
    <property type="protein sequence ID" value="CLYHEMP014968.1"/>
    <property type="gene ID" value="CLYHEMG014968"/>
</dbReference>
<dbReference type="OrthoDB" id="2434756at2759"/>
<dbReference type="InterPro" id="IPR009622">
    <property type="entry name" value="NDUFAF4"/>
</dbReference>
<evidence type="ECO:0008006" key="3">
    <source>
        <dbReference type="Google" id="ProtNLM"/>
    </source>
</evidence>
<name>A0A7M5WYE0_9CNID</name>
<dbReference type="PANTHER" id="PTHR13338:SF4">
    <property type="entry name" value="NADH DEHYDROGENASE [UBIQUINONE] 1 ALPHA SUBCOMPLEX ASSEMBLY FACTOR 4"/>
    <property type="match status" value="1"/>
</dbReference>
<keyword evidence="2" id="KW-1185">Reference proteome</keyword>
<sequence length="175" mass="19751">MGARIAKAKQVTRNPAALVKNVEKVLEEKQVSPRHPSTVKAFDDLVKSHPEFKETAKQKNENLHFRLESVRVDSTGAAPSDVLKSGKRTRKLNIQPEGKLNKAQLENLFLNKKIDPQTWTADKTAEEFKLDIEVAKNLLEHFGAFYIIKTEHTAMTVGSGKSFLKADEDDDRNLR</sequence>
<dbReference type="Proteomes" id="UP000594262">
    <property type="component" value="Unplaced"/>
</dbReference>
<organism evidence="1 2">
    <name type="scientific">Clytia hemisphaerica</name>
    <dbReference type="NCBI Taxonomy" id="252671"/>
    <lineage>
        <taxon>Eukaryota</taxon>
        <taxon>Metazoa</taxon>
        <taxon>Cnidaria</taxon>
        <taxon>Hydrozoa</taxon>
        <taxon>Hydroidolina</taxon>
        <taxon>Leptothecata</taxon>
        <taxon>Obeliida</taxon>
        <taxon>Clytiidae</taxon>
        <taxon>Clytia</taxon>
    </lineage>
</organism>
<evidence type="ECO:0000313" key="2">
    <source>
        <dbReference type="Proteomes" id="UP000594262"/>
    </source>
</evidence>
<accession>A0A7M5WYE0</accession>
<dbReference type="RefSeq" id="XP_066927187.1">
    <property type="nucleotide sequence ID" value="XM_067071086.1"/>
</dbReference>
<reference evidence="1" key="1">
    <citation type="submission" date="2021-01" db="UniProtKB">
        <authorList>
            <consortium name="EnsemblMetazoa"/>
        </authorList>
    </citation>
    <scope>IDENTIFICATION</scope>
</reference>
<dbReference type="GO" id="GO:0032981">
    <property type="term" value="P:mitochondrial respiratory chain complex I assembly"/>
    <property type="evidence" value="ECO:0007669"/>
    <property type="project" value="InterPro"/>
</dbReference>
<proteinExistence type="predicted"/>
<dbReference type="PANTHER" id="PTHR13338">
    <property type="entry name" value="UPF0240 PROTEIN"/>
    <property type="match status" value="1"/>
</dbReference>
<dbReference type="GO" id="GO:0005739">
    <property type="term" value="C:mitochondrion"/>
    <property type="evidence" value="ECO:0007669"/>
    <property type="project" value="TreeGrafter"/>
</dbReference>
<dbReference type="GeneID" id="136814533"/>
<dbReference type="Pfam" id="PF06784">
    <property type="entry name" value="UPF0240"/>
    <property type="match status" value="1"/>
</dbReference>